<dbReference type="GO" id="GO:0019239">
    <property type="term" value="F:deaminase activity"/>
    <property type="evidence" value="ECO:0000318"/>
    <property type="project" value="GO_Central"/>
</dbReference>
<dbReference type="GO" id="GO:0005739">
    <property type="term" value="C:mitochondrion"/>
    <property type="evidence" value="ECO:0000318"/>
    <property type="project" value="GO_Central"/>
</dbReference>
<sequence>MFKPFVTRLALARPALSRTVLRAPLLRTSFATPRFYSAMSFKAVNAPTLSAAGPYSHATVANGMVYCSGQIPFRDGKLVGATAAEQAQQALENLQEVLEAAGSDKSKIVKVNIFLGDMADFASVNEVYAKFLPDPKPARSCVAVKTLPLADKGNKIEIECIAVA</sequence>
<dbReference type="AlphaFoldDB" id="B6JXG8"/>
<dbReference type="EMBL" id="KE651166">
    <property type="protein sequence ID" value="EEB05112.1"/>
    <property type="molecule type" value="Genomic_DNA"/>
</dbReference>
<keyword evidence="3" id="KW-0809">Transit peptide</keyword>
<reference evidence="6 8" key="1">
    <citation type="journal article" date="2011" name="Science">
        <title>Comparative functional genomics of the fission yeasts.</title>
        <authorList>
            <person name="Rhind N."/>
            <person name="Chen Z."/>
            <person name="Yassour M."/>
            <person name="Thompson D.A."/>
            <person name="Haas B.J."/>
            <person name="Habib N."/>
            <person name="Wapinski I."/>
            <person name="Roy S."/>
            <person name="Lin M.F."/>
            <person name="Heiman D.I."/>
            <person name="Young S.K."/>
            <person name="Furuya K."/>
            <person name="Guo Y."/>
            <person name="Pidoux A."/>
            <person name="Chen H.M."/>
            <person name="Robbertse B."/>
            <person name="Goldberg J.M."/>
            <person name="Aoki K."/>
            <person name="Bayne E.H."/>
            <person name="Berlin A.M."/>
            <person name="Desjardins C.A."/>
            <person name="Dobbs E."/>
            <person name="Dukaj L."/>
            <person name="Fan L."/>
            <person name="FitzGerald M.G."/>
            <person name="French C."/>
            <person name="Gujja S."/>
            <person name="Hansen K."/>
            <person name="Keifenheim D."/>
            <person name="Levin J.Z."/>
            <person name="Mosher R.A."/>
            <person name="Mueller C.A."/>
            <person name="Pfiffner J."/>
            <person name="Priest M."/>
            <person name="Russ C."/>
            <person name="Smialowska A."/>
            <person name="Swoboda P."/>
            <person name="Sykes S.M."/>
            <person name="Vaughn M."/>
            <person name="Vengrova S."/>
            <person name="Yoder R."/>
            <person name="Zeng Q."/>
            <person name="Allshire R."/>
            <person name="Baulcombe D."/>
            <person name="Birren B.W."/>
            <person name="Brown W."/>
            <person name="Ekwall K."/>
            <person name="Kellis M."/>
            <person name="Leatherwood J."/>
            <person name="Levin H."/>
            <person name="Margalit H."/>
            <person name="Martienssen R."/>
            <person name="Nieduszynski C.A."/>
            <person name="Spatafora J.W."/>
            <person name="Friedman N."/>
            <person name="Dalgaard J.Z."/>
            <person name="Baumann P."/>
            <person name="Niki H."/>
            <person name="Regev A."/>
            <person name="Nusbaum C."/>
        </authorList>
    </citation>
    <scope>NUCLEOTIDE SEQUENCE [LARGE SCALE GENOMIC DNA]</scope>
    <source>
        <strain evidence="8">yFS275 / FY16936</strain>
    </source>
</reference>
<dbReference type="JaponicusDB" id="SJAG_00107">
    <property type="gene designation" value="mmf1"/>
</dbReference>
<dbReference type="GO" id="GO:0005829">
    <property type="term" value="C:cytosol"/>
    <property type="evidence" value="ECO:0000318"/>
    <property type="project" value="GO_Central"/>
</dbReference>
<comment type="function">
    <text evidence="5">Plays a role in the maintenance of mitochondrial DNA.</text>
</comment>
<dbReference type="InterPro" id="IPR019897">
    <property type="entry name" value="RidA_CS"/>
</dbReference>
<dbReference type="FunFam" id="3.30.1330.40:FF:000001">
    <property type="entry name" value="L-PSP family endoribonuclease"/>
    <property type="match status" value="1"/>
</dbReference>
<dbReference type="InterPro" id="IPR006175">
    <property type="entry name" value="YjgF/YER057c/UK114"/>
</dbReference>
<dbReference type="OMA" id="GSYFKEP"/>
<dbReference type="OrthoDB" id="309640at2759"/>
<comment type="similarity">
    <text evidence="2">Belongs to the RutC family.</text>
</comment>
<protein>
    <submittedName>
        <fullName evidence="6">YjgF family protein Mmf1</fullName>
    </submittedName>
</protein>
<dbReference type="VEuPathDB" id="FungiDB:SJAG_00107"/>
<dbReference type="Proteomes" id="UP000001744">
    <property type="component" value="Unassembled WGS sequence"/>
</dbReference>
<evidence type="ECO:0000256" key="3">
    <source>
        <dbReference type="ARBA" id="ARBA00022946"/>
    </source>
</evidence>
<name>B6JXG8_SCHJY</name>
<dbReference type="RefSeq" id="XP_002171405.1">
    <property type="nucleotide sequence ID" value="XM_002171369.2"/>
</dbReference>
<dbReference type="InterPro" id="IPR035959">
    <property type="entry name" value="RutC-like_sf"/>
</dbReference>
<evidence type="ECO:0000256" key="5">
    <source>
        <dbReference type="ARBA" id="ARBA00059637"/>
    </source>
</evidence>
<dbReference type="SUPFAM" id="SSF55298">
    <property type="entry name" value="YjgF-like"/>
    <property type="match status" value="1"/>
</dbReference>
<dbReference type="InterPro" id="IPR006056">
    <property type="entry name" value="RidA"/>
</dbReference>
<dbReference type="PANTHER" id="PTHR11803:SF58">
    <property type="entry name" value="PROTEIN HMF1-RELATED"/>
    <property type="match status" value="1"/>
</dbReference>
<dbReference type="CDD" id="cd00448">
    <property type="entry name" value="YjgF_YER057c_UK114_family"/>
    <property type="match status" value="1"/>
</dbReference>
<evidence type="ECO:0000313" key="6">
    <source>
        <dbReference type="EMBL" id="EEB05112.1"/>
    </source>
</evidence>
<dbReference type="eggNOG" id="KOG2317">
    <property type="taxonomic scope" value="Eukaryota"/>
</dbReference>
<evidence type="ECO:0000256" key="2">
    <source>
        <dbReference type="ARBA" id="ARBA00010552"/>
    </source>
</evidence>
<proteinExistence type="inferred from homology"/>
<dbReference type="STRING" id="402676.B6JXG8"/>
<dbReference type="PANTHER" id="PTHR11803">
    <property type="entry name" value="2-IMINOBUTANOATE/2-IMINOPROPANOATE DEAMINASE RIDA"/>
    <property type="match status" value="1"/>
</dbReference>
<evidence type="ECO:0000313" key="8">
    <source>
        <dbReference type="Proteomes" id="UP000001744"/>
    </source>
</evidence>
<dbReference type="Gene3D" id="3.30.1330.40">
    <property type="entry name" value="RutC-like"/>
    <property type="match status" value="1"/>
</dbReference>
<organism evidence="6 8">
    <name type="scientific">Schizosaccharomyces japonicus (strain yFS275 / FY16936)</name>
    <name type="common">Fission yeast</name>
    <dbReference type="NCBI Taxonomy" id="402676"/>
    <lineage>
        <taxon>Eukaryota</taxon>
        <taxon>Fungi</taxon>
        <taxon>Dikarya</taxon>
        <taxon>Ascomycota</taxon>
        <taxon>Taphrinomycotina</taxon>
        <taxon>Schizosaccharomycetes</taxon>
        <taxon>Schizosaccharomycetales</taxon>
        <taxon>Schizosaccharomycetaceae</taxon>
        <taxon>Schizosaccharomyces</taxon>
    </lineage>
</organism>
<evidence type="ECO:0000256" key="1">
    <source>
        <dbReference type="ARBA" id="ARBA00004173"/>
    </source>
</evidence>
<keyword evidence="8" id="KW-1185">Reference proteome</keyword>
<gene>
    <name evidence="7" type="primary">mmf1</name>
    <name evidence="6" type="ORF">SJAG_00107</name>
</gene>
<dbReference type="NCBIfam" id="TIGR00004">
    <property type="entry name" value="Rid family detoxifying hydrolase"/>
    <property type="match status" value="1"/>
</dbReference>
<dbReference type="GeneID" id="7049673"/>
<accession>B6JXG8</accession>
<comment type="subcellular location">
    <subcellularLocation>
        <location evidence="1">Mitochondrion</location>
    </subcellularLocation>
</comment>
<evidence type="ECO:0000256" key="4">
    <source>
        <dbReference type="ARBA" id="ARBA00023128"/>
    </source>
</evidence>
<keyword evidence="4" id="KW-0496">Mitochondrion</keyword>
<evidence type="ECO:0000313" key="7">
    <source>
        <dbReference type="JaponicusDB" id="SJAG_00107"/>
    </source>
</evidence>
<dbReference type="HOGENOM" id="CLU_100715_7_2_1"/>
<dbReference type="PROSITE" id="PS01094">
    <property type="entry name" value="UPF0076"/>
    <property type="match status" value="1"/>
</dbReference>
<dbReference type="Pfam" id="PF01042">
    <property type="entry name" value="Ribonuc_L-PSP"/>
    <property type="match status" value="1"/>
</dbReference>